<evidence type="ECO:0000313" key="3">
    <source>
        <dbReference type="Proteomes" id="UP001175227"/>
    </source>
</evidence>
<dbReference type="EMBL" id="JAUEPR010000013">
    <property type="protein sequence ID" value="KAK0478773.1"/>
    <property type="molecule type" value="Genomic_DNA"/>
</dbReference>
<accession>A0AA39P707</accession>
<evidence type="ECO:0000256" key="1">
    <source>
        <dbReference type="SAM" id="SignalP"/>
    </source>
</evidence>
<evidence type="ECO:0000313" key="2">
    <source>
        <dbReference type="EMBL" id="KAK0478773.1"/>
    </source>
</evidence>
<proteinExistence type="predicted"/>
<protein>
    <submittedName>
        <fullName evidence="2">Uncharacterized protein</fullName>
    </submittedName>
</protein>
<reference evidence="2" key="1">
    <citation type="submission" date="2023-06" db="EMBL/GenBank/DDBJ databases">
        <authorList>
            <consortium name="Lawrence Berkeley National Laboratory"/>
            <person name="Ahrendt S."/>
            <person name="Sahu N."/>
            <person name="Indic B."/>
            <person name="Wong-Bajracharya J."/>
            <person name="Merenyi Z."/>
            <person name="Ke H.-M."/>
            <person name="Monk M."/>
            <person name="Kocsube S."/>
            <person name="Drula E."/>
            <person name="Lipzen A."/>
            <person name="Balint B."/>
            <person name="Henrissat B."/>
            <person name="Andreopoulos B."/>
            <person name="Martin F.M."/>
            <person name="Harder C.B."/>
            <person name="Rigling D."/>
            <person name="Ford K.L."/>
            <person name="Foster G.D."/>
            <person name="Pangilinan J."/>
            <person name="Papanicolaou A."/>
            <person name="Barry K."/>
            <person name="LaButti K."/>
            <person name="Viragh M."/>
            <person name="Koriabine M."/>
            <person name="Yan M."/>
            <person name="Riley R."/>
            <person name="Champramary S."/>
            <person name="Plett K.L."/>
            <person name="Tsai I.J."/>
            <person name="Slot J."/>
            <person name="Sipos G."/>
            <person name="Plett J."/>
            <person name="Nagy L.G."/>
            <person name="Grigoriev I.V."/>
        </authorList>
    </citation>
    <scope>NUCLEOTIDE SEQUENCE</scope>
    <source>
        <strain evidence="2">ICMP 16352</strain>
    </source>
</reference>
<sequence length="129" mass="14112">MQPLMWFYLFVLILVPYLAQAHQPAELFDAFEAFLTRITDRTTGEYTSVFAPDCIGRINAMTVFKGADNNTEFIYGVPATLAKANSTQLIGYPTNVVVEALALQLSVVSATALFSMYYPTVSQVGPTSG</sequence>
<dbReference type="Proteomes" id="UP001175227">
    <property type="component" value="Unassembled WGS sequence"/>
</dbReference>
<dbReference type="AlphaFoldDB" id="A0AA39P707"/>
<organism evidence="2 3">
    <name type="scientific">Armillaria novae-zelandiae</name>
    <dbReference type="NCBI Taxonomy" id="153914"/>
    <lineage>
        <taxon>Eukaryota</taxon>
        <taxon>Fungi</taxon>
        <taxon>Dikarya</taxon>
        <taxon>Basidiomycota</taxon>
        <taxon>Agaricomycotina</taxon>
        <taxon>Agaricomycetes</taxon>
        <taxon>Agaricomycetidae</taxon>
        <taxon>Agaricales</taxon>
        <taxon>Marasmiineae</taxon>
        <taxon>Physalacriaceae</taxon>
        <taxon>Armillaria</taxon>
    </lineage>
</organism>
<feature type="chain" id="PRO_5041275940" evidence="1">
    <location>
        <begin position="22"/>
        <end position="129"/>
    </location>
</feature>
<feature type="signal peptide" evidence="1">
    <location>
        <begin position="1"/>
        <end position="21"/>
    </location>
</feature>
<comment type="caution">
    <text evidence="2">The sequence shown here is derived from an EMBL/GenBank/DDBJ whole genome shotgun (WGS) entry which is preliminary data.</text>
</comment>
<keyword evidence="1" id="KW-0732">Signal</keyword>
<name>A0AA39P707_9AGAR</name>
<gene>
    <name evidence="2" type="ORF">IW261DRAFT_186260</name>
</gene>
<keyword evidence="3" id="KW-1185">Reference proteome</keyword>